<comment type="caution">
    <text evidence="1">The sequence shown here is derived from an EMBL/GenBank/DDBJ whole genome shotgun (WGS) entry which is preliminary data.</text>
</comment>
<evidence type="ECO:0000313" key="1">
    <source>
        <dbReference type="EMBL" id="KAH0886746.1"/>
    </source>
</evidence>
<evidence type="ECO:0000313" key="2">
    <source>
        <dbReference type="Proteomes" id="UP000824890"/>
    </source>
</evidence>
<protein>
    <submittedName>
        <fullName evidence="1">Uncharacterized protein</fullName>
    </submittedName>
</protein>
<organism evidence="1 2">
    <name type="scientific">Brassica napus</name>
    <name type="common">Rape</name>
    <dbReference type="NCBI Taxonomy" id="3708"/>
    <lineage>
        <taxon>Eukaryota</taxon>
        <taxon>Viridiplantae</taxon>
        <taxon>Streptophyta</taxon>
        <taxon>Embryophyta</taxon>
        <taxon>Tracheophyta</taxon>
        <taxon>Spermatophyta</taxon>
        <taxon>Magnoliopsida</taxon>
        <taxon>eudicotyledons</taxon>
        <taxon>Gunneridae</taxon>
        <taxon>Pentapetalae</taxon>
        <taxon>rosids</taxon>
        <taxon>malvids</taxon>
        <taxon>Brassicales</taxon>
        <taxon>Brassicaceae</taxon>
        <taxon>Brassiceae</taxon>
        <taxon>Brassica</taxon>
    </lineage>
</organism>
<dbReference type="Proteomes" id="UP000824890">
    <property type="component" value="Unassembled WGS sequence"/>
</dbReference>
<accession>A0ABQ8A3L2</accession>
<name>A0ABQ8A3L2_BRANA</name>
<proteinExistence type="predicted"/>
<sequence>SGGYRQSVQARFVYVSRKLINIAGRLFLNATSGTHFYFYQESVTSQSFLQDYSIFKLKLLTKLAYLYPVQHNPARFCGSDIGSSSTPSKYGGVQKIELATIVEFIVCVVNSPPQVCGTVEFHCTGQVDDIEKTDGPMLHHQSFAYKDVVTTLEMIFWML</sequence>
<dbReference type="EMBL" id="JAGKQM010000014">
    <property type="protein sequence ID" value="KAH0886746.1"/>
    <property type="molecule type" value="Genomic_DNA"/>
</dbReference>
<reference evidence="1 2" key="1">
    <citation type="submission" date="2021-05" db="EMBL/GenBank/DDBJ databases">
        <title>Genome Assembly of Synthetic Allotetraploid Brassica napus Reveals Homoeologous Exchanges between Subgenomes.</title>
        <authorList>
            <person name="Davis J.T."/>
        </authorList>
    </citation>
    <scope>NUCLEOTIDE SEQUENCE [LARGE SCALE GENOMIC DNA]</scope>
    <source>
        <strain evidence="2">cv. Da-Ae</strain>
        <tissue evidence="1">Seedling</tissue>
    </source>
</reference>
<feature type="non-terminal residue" evidence="1">
    <location>
        <position position="1"/>
    </location>
</feature>
<keyword evidence="2" id="KW-1185">Reference proteome</keyword>
<gene>
    <name evidence="1" type="ORF">HID58_062842</name>
</gene>